<feature type="transmembrane region" description="Helical" evidence="1">
    <location>
        <begin position="174"/>
        <end position="193"/>
    </location>
</feature>
<keyword evidence="3" id="KW-1185">Reference proteome</keyword>
<reference evidence="3" key="1">
    <citation type="journal article" date="2019" name="Int. J. Syst. Evol. Microbiol.">
        <title>The Global Catalogue of Microorganisms (GCM) 10K type strain sequencing project: providing services to taxonomists for standard genome sequencing and annotation.</title>
        <authorList>
            <consortium name="The Broad Institute Genomics Platform"/>
            <consortium name="The Broad Institute Genome Sequencing Center for Infectious Disease"/>
            <person name="Wu L."/>
            <person name="Ma J."/>
        </authorList>
    </citation>
    <scope>NUCLEOTIDE SEQUENCE [LARGE SCALE GENOMIC DNA]</scope>
    <source>
        <strain evidence="3">KCTC 52231</strain>
    </source>
</reference>
<organism evidence="2 3">
    <name type="scientific">Ciceribacter thiooxidans</name>
    <dbReference type="NCBI Taxonomy" id="1969821"/>
    <lineage>
        <taxon>Bacteria</taxon>
        <taxon>Pseudomonadati</taxon>
        <taxon>Pseudomonadota</taxon>
        <taxon>Alphaproteobacteria</taxon>
        <taxon>Hyphomicrobiales</taxon>
        <taxon>Rhizobiaceae</taxon>
        <taxon>Ciceribacter</taxon>
    </lineage>
</organism>
<dbReference type="RefSeq" id="WP_182308342.1">
    <property type="nucleotide sequence ID" value="NZ_CP059897.1"/>
</dbReference>
<keyword evidence="1" id="KW-1133">Transmembrane helix</keyword>
<evidence type="ECO:0000256" key="1">
    <source>
        <dbReference type="SAM" id="Phobius"/>
    </source>
</evidence>
<feature type="transmembrane region" description="Helical" evidence="1">
    <location>
        <begin position="135"/>
        <end position="162"/>
    </location>
</feature>
<sequence>MTKIGKDAGLSRRLVRVRAVSVDRRGEPDGKHYGDWRKSADRSIEQAKGIPPKHTELHFSSPDIIVRLLCRLHFDADQLVRHLHDDELSEIAMTQPREQTVSVEVDLLFLSFLGHFTWENLQAPLFSSLESTTHFAGILICLRATLGDIGIALGAFWCTAWLGGGRYWVARPTFGATSLFIGIGLAVTIGVEFVSTDVLNRWSYGPAMPRVPIVGTGLGPLMQWLVVPMFVLWYLKRLANTDQRAMREKPKRFL</sequence>
<keyword evidence="1" id="KW-0472">Membrane</keyword>
<accession>A0ABV7I589</accession>
<name>A0ABV7I589_9HYPH</name>
<protein>
    <submittedName>
        <fullName evidence="2">Uncharacterized protein</fullName>
    </submittedName>
</protein>
<gene>
    <name evidence="2" type="ORF">ACFOHV_20970</name>
</gene>
<evidence type="ECO:0000313" key="3">
    <source>
        <dbReference type="Proteomes" id="UP001595647"/>
    </source>
</evidence>
<dbReference type="EMBL" id="JBHRTG010000019">
    <property type="protein sequence ID" value="MFC3165760.1"/>
    <property type="molecule type" value="Genomic_DNA"/>
</dbReference>
<evidence type="ECO:0000313" key="2">
    <source>
        <dbReference type="EMBL" id="MFC3165760.1"/>
    </source>
</evidence>
<proteinExistence type="predicted"/>
<dbReference type="Proteomes" id="UP001595647">
    <property type="component" value="Unassembled WGS sequence"/>
</dbReference>
<keyword evidence="1" id="KW-0812">Transmembrane</keyword>
<feature type="transmembrane region" description="Helical" evidence="1">
    <location>
        <begin position="213"/>
        <end position="235"/>
    </location>
</feature>
<comment type="caution">
    <text evidence="2">The sequence shown here is derived from an EMBL/GenBank/DDBJ whole genome shotgun (WGS) entry which is preliminary data.</text>
</comment>